<gene>
    <name evidence="1" type="ORF">EHYA_02234</name>
</gene>
<dbReference type="EMBL" id="BIFH01000016">
    <property type="protein sequence ID" value="GCD94565.1"/>
    <property type="molecule type" value="Genomic_DNA"/>
</dbReference>
<accession>A0A401YIX4</accession>
<sequence length="219" mass="23845">MRARAPRDFDQLPYAHRLVAFDGELDREGDHEFAHFDGGVFADVEGGGTSFTSSAFSSVSFDGGRYRRARFDDVWLHAARIVGTDLAETTWMDAEFTACVLAGLEVFGAGLRRVAFHNCKFDSVNLRGAKLREVSFVDCLLRDVDFAGATLTDLRFPGSTLERVRLENAVLTRVDLRDAGALGFASGIDALRGATVDSAQLLDLAPALAQVLGLIVKDR</sequence>
<dbReference type="RefSeq" id="WP_126636757.1">
    <property type="nucleotide sequence ID" value="NZ_BIFH01000016.1"/>
</dbReference>
<dbReference type="SUPFAM" id="SSF141571">
    <property type="entry name" value="Pentapeptide repeat-like"/>
    <property type="match status" value="1"/>
</dbReference>
<dbReference type="InterPro" id="IPR051082">
    <property type="entry name" value="Pentapeptide-BTB/POZ_domain"/>
</dbReference>
<protein>
    <recommendedName>
        <fullName evidence="3">Pentapeptide repeat-containing protein</fullName>
    </recommendedName>
</protein>
<dbReference type="AlphaFoldDB" id="A0A401YIX4"/>
<keyword evidence="2" id="KW-1185">Reference proteome</keyword>
<dbReference type="PANTHER" id="PTHR14136:SF17">
    <property type="entry name" value="BTB_POZ DOMAIN-CONTAINING PROTEIN KCTD9"/>
    <property type="match status" value="1"/>
</dbReference>
<dbReference type="InterPro" id="IPR001646">
    <property type="entry name" value="5peptide_repeat"/>
</dbReference>
<reference evidence="1 2" key="1">
    <citation type="submission" date="2018-12" db="EMBL/GenBank/DDBJ databases">
        <title>Draft genome sequence of Embleya hyalina NBRC 13850T.</title>
        <authorList>
            <person name="Komaki H."/>
            <person name="Hosoyama A."/>
            <person name="Kimura A."/>
            <person name="Ichikawa N."/>
            <person name="Tamura T."/>
        </authorList>
    </citation>
    <scope>NUCLEOTIDE SEQUENCE [LARGE SCALE GENOMIC DNA]</scope>
    <source>
        <strain evidence="1 2">NBRC 13850</strain>
    </source>
</reference>
<dbReference type="Gene3D" id="2.160.20.80">
    <property type="entry name" value="E3 ubiquitin-protein ligase SopA"/>
    <property type="match status" value="1"/>
</dbReference>
<evidence type="ECO:0008006" key="3">
    <source>
        <dbReference type="Google" id="ProtNLM"/>
    </source>
</evidence>
<proteinExistence type="predicted"/>
<evidence type="ECO:0000313" key="1">
    <source>
        <dbReference type="EMBL" id="GCD94565.1"/>
    </source>
</evidence>
<comment type="caution">
    <text evidence="1">The sequence shown here is derived from an EMBL/GenBank/DDBJ whole genome shotgun (WGS) entry which is preliminary data.</text>
</comment>
<dbReference type="Pfam" id="PF13599">
    <property type="entry name" value="Pentapeptide_4"/>
    <property type="match status" value="1"/>
</dbReference>
<dbReference type="OrthoDB" id="2579959at2"/>
<evidence type="ECO:0000313" key="2">
    <source>
        <dbReference type="Proteomes" id="UP000286931"/>
    </source>
</evidence>
<dbReference type="PANTHER" id="PTHR14136">
    <property type="entry name" value="BTB_POZ DOMAIN-CONTAINING PROTEIN KCTD9"/>
    <property type="match status" value="1"/>
</dbReference>
<dbReference type="Proteomes" id="UP000286931">
    <property type="component" value="Unassembled WGS sequence"/>
</dbReference>
<name>A0A401YIX4_9ACTN</name>
<organism evidence="1 2">
    <name type="scientific">Embleya hyalina</name>
    <dbReference type="NCBI Taxonomy" id="516124"/>
    <lineage>
        <taxon>Bacteria</taxon>
        <taxon>Bacillati</taxon>
        <taxon>Actinomycetota</taxon>
        <taxon>Actinomycetes</taxon>
        <taxon>Kitasatosporales</taxon>
        <taxon>Streptomycetaceae</taxon>
        <taxon>Embleya</taxon>
    </lineage>
</organism>